<dbReference type="RefSeq" id="WP_184092048.1">
    <property type="nucleotide sequence ID" value="NZ_JACIJF010000039.1"/>
</dbReference>
<dbReference type="AlphaFoldDB" id="A0A840YTR7"/>
<comment type="caution">
    <text evidence="2">The sequence shown here is derived from an EMBL/GenBank/DDBJ whole genome shotgun (WGS) entry which is preliminary data.</text>
</comment>
<protein>
    <submittedName>
        <fullName evidence="2">Uncharacterized protein</fullName>
    </submittedName>
</protein>
<evidence type="ECO:0000313" key="2">
    <source>
        <dbReference type="EMBL" id="MBB5713055.1"/>
    </source>
</evidence>
<evidence type="ECO:0000313" key="3">
    <source>
        <dbReference type="Proteomes" id="UP000527143"/>
    </source>
</evidence>
<name>A0A840YTR7_9SPHN</name>
<dbReference type="EMBL" id="JACIJF010000039">
    <property type="protein sequence ID" value="MBB5713055.1"/>
    <property type="molecule type" value="Genomic_DNA"/>
</dbReference>
<proteinExistence type="predicted"/>
<keyword evidence="3" id="KW-1185">Reference proteome</keyword>
<dbReference type="Proteomes" id="UP000527143">
    <property type="component" value="Unassembled WGS sequence"/>
</dbReference>
<organism evidence="2 3">
    <name type="scientific">Sphingomonas xinjiangensis</name>
    <dbReference type="NCBI Taxonomy" id="643568"/>
    <lineage>
        <taxon>Bacteria</taxon>
        <taxon>Pseudomonadati</taxon>
        <taxon>Pseudomonadota</taxon>
        <taxon>Alphaproteobacteria</taxon>
        <taxon>Sphingomonadales</taxon>
        <taxon>Sphingomonadaceae</taxon>
        <taxon>Sphingomonas</taxon>
    </lineage>
</organism>
<feature type="region of interest" description="Disordered" evidence="1">
    <location>
        <begin position="20"/>
        <end position="50"/>
    </location>
</feature>
<reference evidence="2 3" key="1">
    <citation type="submission" date="2020-08" db="EMBL/GenBank/DDBJ databases">
        <title>Genomic Encyclopedia of Type Strains, Phase IV (KMG-IV): sequencing the most valuable type-strain genomes for metagenomic binning, comparative biology and taxonomic classification.</title>
        <authorList>
            <person name="Goeker M."/>
        </authorList>
    </citation>
    <scope>NUCLEOTIDE SEQUENCE [LARGE SCALE GENOMIC DNA]</scope>
    <source>
        <strain evidence="2 3">DSM 26736</strain>
    </source>
</reference>
<accession>A0A840YTR7</accession>
<sequence>MTDKIMRPLRLQINAWNGEVANGDELPNRSPWAQREQTRPSGKWLAPAARADPRDWRHPDIGWGLVLPDSDALGSAERMNGADAPEPIRRLLAARPGAPVLRWSMSLGQNFLRRYYADGRVQDLSIAAPKPGVAEGHIPRYLLIYGSPEAIPWPVQYALNMSTFVGRLDLTNEALDRYVNALLSDWSATPCQPRAPVVWRVDHGRDDITWLMARAVAGMLWTKLESDTDLTGRFLLRDGEATRGRLGEALAERTPGLIVTTSHGMTGPLGDEALMRAQLGVPVDVARQPLQLSDLGAWKPSGAIWYAHACCSAGADSRSRYADLFPTNSPISRTVNGIAATAGAVIAPLPQALLGGEAPLRAFVGHVEPTFDWTLRDPVTQQVLTHVITTALYDELYQQKQPGQSFLPTPIGYALRNVFAEAGAFFGAWQDAIKGIDGNVPGMRDWALYRQLVASDRQTLVILGDPTVSLPPLM</sequence>
<evidence type="ECO:0000256" key="1">
    <source>
        <dbReference type="SAM" id="MobiDB-lite"/>
    </source>
</evidence>
<gene>
    <name evidence="2" type="ORF">FHT02_004317</name>
</gene>